<organism evidence="1 2">
    <name type="scientific">Dendrolimus kikuchii</name>
    <dbReference type="NCBI Taxonomy" id="765133"/>
    <lineage>
        <taxon>Eukaryota</taxon>
        <taxon>Metazoa</taxon>
        <taxon>Ecdysozoa</taxon>
        <taxon>Arthropoda</taxon>
        <taxon>Hexapoda</taxon>
        <taxon>Insecta</taxon>
        <taxon>Pterygota</taxon>
        <taxon>Neoptera</taxon>
        <taxon>Endopterygota</taxon>
        <taxon>Lepidoptera</taxon>
        <taxon>Glossata</taxon>
        <taxon>Ditrysia</taxon>
        <taxon>Bombycoidea</taxon>
        <taxon>Lasiocampidae</taxon>
        <taxon>Dendrolimus</taxon>
    </lineage>
</organism>
<evidence type="ECO:0000313" key="2">
    <source>
        <dbReference type="Proteomes" id="UP000824533"/>
    </source>
</evidence>
<keyword evidence="2" id="KW-1185">Reference proteome</keyword>
<protein>
    <submittedName>
        <fullName evidence="1">Uncharacterized protein</fullName>
    </submittedName>
</protein>
<name>A0ACC1DBK5_9NEOP</name>
<dbReference type="Proteomes" id="UP000824533">
    <property type="component" value="Linkage Group LG05"/>
</dbReference>
<reference evidence="1 2" key="1">
    <citation type="journal article" date="2021" name="Front. Genet.">
        <title>Chromosome-Level Genome Assembly Reveals Significant Gene Expansion in the Toll and IMD Signaling Pathways of Dendrolimus kikuchii.</title>
        <authorList>
            <person name="Zhou J."/>
            <person name="Wu P."/>
            <person name="Xiong Z."/>
            <person name="Liu N."/>
            <person name="Zhao N."/>
            <person name="Ji M."/>
            <person name="Qiu Y."/>
            <person name="Yang B."/>
        </authorList>
    </citation>
    <scope>NUCLEOTIDE SEQUENCE [LARGE SCALE GENOMIC DNA]</scope>
    <source>
        <strain evidence="1">Ann1</strain>
    </source>
</reference>
<evidence type="ECO:0000313" key="1">
    <source>
        <dbReference type="EMBL" id="KAJ0181271.1"/>
    </source>
</evidence>
<sequence>MYKTKKDVDKHVENLLCKVPTKEFKNRAYSIANLYFNVGDYTSCQKYVEQYLTQKDNNAAAYKLLGQAFLKLGQKEKALEQYKTSLDIDPTHTSTILDICQLLVEDDMDVEPGRVKYWSEKAEATFPRHPITFRLREKLVAISNSDPEALVSLLNAELALRPKDATLHIRLIKHYLHTNKYKEAFEHVCKIEFSPNAFVNNIAWYEALADVLKQNLHNTDWLYQLILLTVRERICFISLSEIPSSASKSLVESNELLHEYDQALELVTKEGAPSGFGEFHSALLQHHRGQFTFHAATFLLKKAKKDQLNWRDATKSAAPLMLIAYHVVPINPKVNWLKLAPEKQSTAVNRWYSEANYRCSQTGHYLLLNLQDKSQAFLDQISQCCSGTHWRDKLYEKVFPSRNHLAKIKTSHFVSKIYSTPVLRLPRKTEVEEYDNHAQKVHGNSLHHFIWTLINYKNYAHFKCTTFDMLTSSTISSGPESLNKIDIQAFLYCAALTAQQKINTSTYIITDKPSVLPANITNLLCTLPQMKWWDCAYKFSHNELGTELTDIRSTLSRGIEVVRCVDNHGLDPLLLCSLGEIFNEKAQLITNIDEKSHLEERAFLYYASAIPLLEKVKSKMVIKIPNKRMFDYTHKDPSTEELTALIEQSKLFVAIKYYHENEMDKVIELLSNIKSIQAYYYLSQTYKKIALAEKKLSKDSTTKTEAKCVALLFRAKALAFEALDKFKEVGSSKSDPMYLKTQELVEDIATELNMIEHQIDEQIVEDDTNYLSDLNNSYENMPMKTKLNIYQDISSTPKPIMKSNTSKYRTAIDTQLLESTRMDHQYLERIECEMKNLQKRDININDFMEQIKICIEENNKLEQKVMGTINCNIQNMTDQFQLLKISLDQVKDKINECTNDCKDIGDLKKQIAELKKEVNKLKKCSSEQTIDENDLYNLDEEYRTNDTTSNMTSQLPFNTPQVIPPFNQRIMPPFSVPPNPYQFYNQSLYNLYNHYSQFTQPTAVPGAPPIFDPARAQVNYSGMYPTPEQMYLDVAPLVTPLSVAPSVSNVQAMPAMPPLSVVPTMPNVPIVSVPPVVASISTSKSIAMEAKEVSRSLPVNVVITSSDPIPTCTSTPAPVLSVTIPSKHIKNTPHNYQIPMPSTNQSKVVSPPVFSFPISGSKTNTTTNSLSNWDQSSVFKYNQANSSQSSSFSDGSLLQNVSKGDGFTLNSSQTVVDGQFNKSSINTSLNKSRTLSERSNTSVDNYDPCPDFKPIVSLPAEVKVTTGEEDETVIFSSRAKLFRFVDKQWKERGLGEMKLLKHNVTGKVRVLMRREQIHKICANHVITLDMEIKPMKNETKAYFWVANDFADEVLLLEKFCIRFKTADIAHDFYETFEKARLGISNTTESKKNTGGLQTDKNITIVSPKEQSSQIIMSQSGKAKIGGFTFSSIPTLKPVQEDDKIEPKITEAPTSKVNIFSGLSLKTMSSSPFNNLFNAASALSSDSRTAQNQEAQNQLNLSETLEEFEPTAEFKPAIPLPALVEVKTGEEDEVVLFEHRAKLLRFDSSSKEWKERGLGNIKLLVHKDNVQKLRLLMRREQIMKVCCNHAVTKEMVFQKMPKSEKDVTWCAKDFSDGELVSETFCLRFKTVQLCDDFLENIKTAQIKMKDDSKAAKEERNAAKQIILSGFGDKFKPKVGSWCCQTCYTNNLESFTECACCEQPKLQEPGKDVTNVSNHENKIIQQNTFKFTFGVPVQTCGQTEMNPPITTHAATTVVTSSWGDKFKIKQGTWECKSCFVRNESNLENCCACNTSKLPLKKVGSEPVNLELPFSTNNMRKFNFGIPGQTATSSENTIQEISTSSTTVLTGWGDKFKPKEGTWECKNCFVRNESSSLNCCSCNNPKDGTTKSLLESIPSGNKFNFGIQSNMSIDHNSKQETTSIFDGTGTHKFNFGVPNAFNKLKSGEPFSEMNSNQTLVFGSQKIIDGPQGSTQFGFKKTNEVSVLDPALKPALLPTPQKDNTSLGMSGKDNGTFDFVFKLKTPPPKGKSPMKSPKSEAADESDDSLIPTEEDQVGYCFTPVMPLPDKVEVVTGEEDENELYGHRAKLYRFSSGEWKERGIGTVKILKHKVTGRLRLKYYICLNHALKSEITYIPKDDKTWLFAANDFSEGEFSLDQFCLRFKSKEIALEFKEAVGRALAGDTERTCSADSKSQKINNPDDVIFVSEIQATLEEKQKAKELMLPENFYTYKNKNPCEGCIGCKGDDDETTDSSINIATDSSSVPVNLSTPAKTEKSIFLSPSRSFYGTPGTLDKTLDTSIFRTPLGSIGSVAKSETPPSNKDNTSNNDVRNKENTFVQNTISNLPIVSSQTTILEKSEDKDAVSETSTDHKTSILAPPKLKALNISTQKQNVESKSTLTMTASKFGESKHIFGSVNLGAANSNNSVFGFSGLQSDNQHEVRSIFGGDQKPENLFSASFQGSIFGPGALNTNKTKAGDGILGSQNLALGSGKSIFGTTAQDSNSKLPCTDQISSDDKSPDVANNNKADKLNKNEEQEATEIINNDFVTFADLSSSGPSFTANPNFQWEGAGQQLFTTSRNNVESDKNESGQEPSVTGADEEYDPHYEPIVPLPDKIVVVTGEEDEEKMFGERCKLYRYDDKSREWKERGVGELKVLYHPERNTYRLLLRREQVHKAVLNMLLFMDLELLPLKNSDRAWTWAGRNYAETPAGEQETLAVRFKSIELATTFHDKVVECVRKLQAAAAQSVVEEKKVEMRKFEGVTPLRLPKHLDVSARADGTLSAKVEEQTKSALAAEKKVDSDTKQDEEESKPCSAAELLKQVHFEEQDDEDYEDDDDEDDEEGYYYNEDEEDSGVCFSGEGEAVVRQGATRVTTAHAHVMVLYDQELYSPKIIVTDSATGEILADMLIHTETEFQMNGETCSWSGADYTSNNPVEKTVTVKFYDSEVAMQFYDNCETSKASTYPSTDPES</sequence>
<gene>
    <name evidence="1" type="ORF">K1T71_003356</name>
</gene>
<proteinExistence type="predicted"/>
<dbReference type="EMBL" id="CM034391">
    <property type="protein sequence ID" value="KAJ0181271.1"/>
    <property type="molecule type" value="Genomic_DNA"/>
</dbReference>
<comment type="caution">
    <text evidence="1">The sequence shown here is derived from an EMBL/GenBank/DDBJ whole genome shotgun (WGS) entry which is preliminary data.</text>
</comment>
<accession>A0ACC1DBK5</accession>